<evidence type="ECO:0000313" key="2">
    <source>
        <dbReference type="Proteomes" id="UP000240357"/>
    </source>
</evidence>
<name>A0A2T2Y9L8_9BACT</name>
<dbReference type="Proteomes" id="UP000240357">
    <property type="component" value="Unassembled WGS sequence"/>
</dbReference>
<evidence type="ECO:0000313" key="1">
    <source>
        <dbReference type="EMBL" id="PSR52209.1"/>
    </source>
</evidence>
<reference evidence="1 2" key="1">
    <citation type="submission" date="2018-03" db="EMBL/GenBank/DDBJ databases">
        <title>Adhaeribacter sp. HMF7605 Genome sequencing and assembly.</title>
        <authorList>
            <person name="Kang H."/>
            <person name="Kang J."/>
            <person name="Cha I."/>
            <person name="Kim H."/>
            <person name="Joh K."/>
        </authorList>
    </citation>
    <scope>NUCLEOTIDE SEQUENCE [LARGE SCALE GENOMIC DNA]</scope>
    <source>
        <strain evidence="1 2">HMF7605</strain>
    </source>
</reference>
<organism evidence="1 2">
    <name type="scientific">Adhaeribacter arboris</name>
    <dbReference type="NCBI Taxonomy" id="2072846"/>
    <lineage>
        <taxon>Bacteria</taxon>
        <taxon>Pseudomonadati</taxon>
        <taxon>Bacteroidota</taxon>
        <taxon>Cytophagia</taxon>
        <taxon>Cytophagales</taxon>
        <taxon>Hymenobacteraceae</taxon>
        <taxon>Adhaeribacter</taxon>
    </lineage>
</organism>
<dbReference type="RefSeq" id="WP_106925611.1">
    <property type="nucleotide sequence ID" value="NZ_PYFT01000001.1"/>
</dbReference>
<gene>
    <name evidence="1" type="ORF">AHMF7605_01070</name>
</gene>
<keyword evidence="2" id="KW-1185">Reference proteome</keyword>
<sequence length="123" mass="14208">MAANRTITQQIRFLLTAVTWCCVLLLNNQVITTYQPVIKGTSAAGDSQLQKNTSRKEQTVVKQKVTFEATTSYFILQIAHFTNWLKPIFQTPTFNIPEPLFKVYRARYFFRVLFSFIIIPNAP</sequence>
<protein>
    <submittedName>
        <fullName evidence="1">Uncharacterized protein</fullName>
    </submittedName>
</protein>
<dbReference type="EMBL" id="PYFT01000001">
    <property type="protein sequence ID" value="PSR52209.1"/>
    <property type="molecule type" value="Genomic_DNA"/>
</dbReference>
<proteinExistence type="predicted"/>
<dbReference type="AlphaFoldDB" id="A0A2T2Y9L8"/>
<comment type="caution">
    <text evidence="1">The sequence shown here is derived from an EMBL/GenBank/DDBJ whole genome shotgun (WGS) entry which is preliminary data.</text>
</comment>
<accession>A0A2T2Y9L8</accession>
<dbReference type="OrthoDB" id="853737at2"/>